<sequence>MGVATSAGEPAVVGPVRERTLLRRTLGVLIVAMWMAWAVVAWWSSLHEVGEQHFVEDVRAGRVVAFKAVTNVRDEPWRFGSGVGAWMVDYPGADLEGRPEEGAVADGLIYTVDGVRTRWLSEPPGLVRDMDAFAALAEAGAKPFTAETFPPSRDWMAFPALAAFLFWIASLIATPPRWGTRPFWVLVAFVPAGLGLLAYAARELLAGPPAVERAPGLRWWHGLGIAVLGALFVPPLVVALI</sequence>
<reference evidence="2 3" key="1">
    <citation type="submission" date="2013-08" db="EMBL/GenBank/DDBJ databases">
        <title>The genome sequence of Knoellia sinensis.</title>
        <authorList>
            <person name="Zhu W."/>
            <person name="Wang G."/>
        </authorList>
    </citation>
    <scope>NUCLEOTIDE SEQUENCE [LARGE SCALE GENOMIC DNA]</scope>
    <source>
        <strain evidence="2 3">KCTC 19936</strain>
    </source>
</reference>
<dbReference type="Proteomes" id="UP000030002">
    <property type="component" value="Unassembled WGS sequence"/>
</dbReference>
<evidence type="ECO:0000256" key="1">
    <source>
        <dbReference type="SAM" id="Phobius"/>
    </source>
</evidence>
<gene>
    <name evidence="2" type="ORF">N802_09365</name>
</gene>
<keyword evidence="1" id="KW-0472">Membrane</keyword>
<organism evidence="2 3">
    <name type="scientific">Knoellia sinensis KCTC 19936</name>
    <dbReference type="NCBI Taxonomy" id="1385520"/>
    <lineage>
        <taxon>Bacteria</taxon>
        <taxon>Bacillati</taxon>
        <taxon>Actinomycetota</taxon>
        <taxon>Actinomycetes</taxon>
        <taxon>Micrococcales</taxon>
        <taxon>Intrasporangiaceae</taxon>
        <taxon>Knoellia</taxon>
    </lineage>
</organism>
<proteinExistence type="predicted"/>
<keyword evidence="1" id="KW-1133">Transmembrane helix</keyword>
<accession>A0A0A0J0T3</accession>
<feature type="transmembrane region" description="Helical" evidence="1">
    <location>
        <begin position="220"/>
        <end position="240"/>
    </location>
</feature>
<dbReference type="eggNOG" id="ENOG5030G8F">
    <property type="taxonomic scope" value="Bacteria"/>
</dbReference>
<feature type="transmembrane region" description="Helical" evidence="1">
    <location>
        <begin position="26"/>
        <end position="44"/>
    </location>
</feature>
<dbReference type="EMBL" id="AVPJ01000020">
    <property type="protein sequence ID" value="KGN30329.1"/>
    <property type="molecule type" value="Genomic_DNA"/>
</dbReference>
<dbReference type="STRING" id="1385520.N802_09365"/>
<comment type="caution">
    <text evidence="2">The sequence shown here is derived from an EMBL/GenBank/DDBJ whole genome shotgun (WGS) entry which is preliminary data.</text>
</comment>
<evidence type="ECO:0000313" key="3">
    <source>
        <dbReference type="Proteomes" id="UP000030002"/>
    </source>
</evidence>
<dbReference type="AlphaFoldDB" id="A0A0A0J0T3"/>
<keyword evidence="1" id="KW-0812">Transmembrane</keyword>
<feature type="transmembrane region" description="Helical" evidence="1">
    <location>
        <begin position="183"/>
        <end position="200"/>
    </location>
</feature>
<protein>
    <submittedName>
        <fullName evidence="2">Uncharacterized protein</fullName>
    </submittedName>
</protein>
<keyword evidence="3" id="KW-1185">Reference proteome</keyword>
<name>A0A0A0J0T3_9MICO</name>
<evidence type="ECO:0000313" key="2">
    <source>
        <dbReference type="EMBL" id="KGN30329.1"/>
    </source>
</evidence>
<feature type="transmembrane region" description="Helical" evidence="1">
    <location>
        <begin position="155"/>
        <end position="174"/>
    </location>
</feature>